<keyword evidence="4" id="KW-1185">Reference proteome</keyword>
<dbReference type="Proteomes" id="UP001501195">
    <property type="component" value="Unassembled WGS sequence"/>
</dbReference>
<dbReference type="PROSITE" id="PS50937">
    <property type="entry name" value="HTH_MERR_2"/>
    <property type="match status" value="1"/>
</dbReference>
<evidence type="ECO:0000313" key="3">
    <source>
        <dbReference type="EMBL" id="GAA4964727.1"/>
    </source>
</evidence>
<name>A0ABP9H9E4_9ACTN</name>
<dbReference type="InterPro" id="IPR000551">
    <property type="entry name" value="MerR-type_HTH_dom"/>
</dbReference>
<dbReference type="PANTHER" id="PTHR30204">
    <property type="entry name" value="REDOX-CYCLING DRUG-SENSING TRANSCRIPTIONAL ACTIVATOR SOXR"/>
    <property type="match status" value="1"/>
</dbReference>
<dbReference type="Gene3D" id="1.10.1660.10">
    <property type="match status" value="1"/>
</dbReference>
<dbReference type="CDD" id="cd01109">
    <property type="entry name" value="HTH_YyaN"/>
    <property type="match status" value="1"/>
</dbReference>
<comment type="caution">
    <text evidence="3">The sequence shown here is derived from an EMBL/GenBank/DDBJ whole genome shotgun (WGS) entry which is preliminary data.</text>
</comment>
<dbReference type="PANTHER" id="PTHR30204:SF98">
    <property type="entry name" value="HTH-TYPE TRANSCRIPTIONAL REGULATOR ADHR"/>
    <property type="match status" value="1"/>
</dbReference>
<reference evidence="4" key="1">
    <citation type="journal article" date="2019" name="Int. J. Syst. Evol. Microbiol.">
        <title>The Global Catalogue of Microorganisms (GCM) 10K type strain sequencing project: providing services to taxonomists for standard genome sequencing and annotation.</title>
        <authorList>
            <consortium name="The Broad Institute Genomics Platform"/>
            <consortium name="The Broad Institute Genome Sequencing Center for Infectious Disease"/>
            <person name="Wu L."/>
            <person name="Ma J."/>
        </authorList>
    </citation>
    <scope>NUCLEOTIDE SEQUENCE [LARGE SCALE GENOMIC DNA]</scope>
    <source>
        <strain evidence="4">JCM 18126</strain>
    </source>
</reference>
<dbReference type="PROSITE" id="PS00552">
    <property type="entry name" value="HTH_MERR_1"/>
    <property type="match status" value="1"/>
</dbReference>
<gene>
    <name evidence="3" type="ORF">GCM10023225_04790</name>
</gene>
<dbReference type="InterPro" id="IPR047057">
    <property type="entry name" value="MerR_fam"/>
</dbReference>
<dbReference type="RefSeq" id="WP_345710726.1">
    <property type="nucleotide sequence ID" value="NZ_BAABIL010000053.1"/>
</dbReference>
<accession>A0ABP9H9E4</accession>
<evidence type="ECO:0000256" key="1">
    <source>
        <dbReference type="ARBA" id="ARBA00023125"/>
    </source>
</evidence>
<keyword evidence="1" id="KW-0238">DNA-binding</keyword>
<sequence>MSAVAFAQGIGVAEAAQLCGLSAHTLRYYERDGLMLAPVARTASGRRAYTEEDLRWIAMVTRLRATGMPIREVRAYAELCRGGGGERERLAILLAHRARVLAQLAEVQGHLAAIDGKIARYEEQLAARA</sequence>
<organism evidence="3 4">
    <name type="scientific">Kineococcus glutinatus</name>
    <dbReference type="NCBI Taxonomy" id="1070872"/>
    <lineage>
        <taxon>Bacteria</taxon>
        <taxon>Bacillati</taxon>
        <taxon>Actinomycetota</taxon>
        <taxon>Actinomycetes</taxon>
        <taxon>Kineosporiales</taxon>
        <taxon>Kineosporiaceae</taxon>
        <taxon>Kineococcus</taxon>
    </lineage>
</organism>
<dbReference type="Pfam" id="PF13411">
    <property type="entry name" value="MerR_1"/>
    <property type="match status" value="1"/>
</dbReference>
<protein>
    <submittedName>
        <fullName evidence="3">MerR family transcriptional regulator</fullName>
    </submittedName>
</protein>
<evidence type="ECO:0000259" key="2">
    <source>
        <dbReference type="PROSITE" id="PS50937"/>
    </source>
</evidence>
<proteinExistence type="predicted"/>
<dbReference type="EMBL" id="BAABIL010000053">
    <property type="protein sequence ID" value="GAA4964727.1"/>
    <property type="molecule type" value="Genomic_DNA"/>
</dbReference>
<dbReference type="SUPFAM" id="SSF46955">
    <property type="entry name" value="Putative DNA-binding domain"/>
    <property type="match status" value="1"/>
</dbReference>
<feature type="domain" description="HTH merR-type" evidence="2">
    <location>
        <begin position="12"/>
        <end position="79"/>
    </location>
</feature>
<dbReference type="SMART" id="SM00422">
    <property type="entry name" value="HTH_MERR"/>
    <property type="match status" value="1"/>
</dbReference>
<evidence type="ECO:0000313" key="4">
    <source>
        <dbReference type="Proteomes" id="UP001501195"/>
    </source>
</evidence>
<dbReference type="InterPro" id="IPR009061">
    <property type="entry name" value="DNA-bd_dom_put_sf"/>
</dbReference>